<dbReference type="AlphaFoldDB" id="A0A2T0KAU6"/>
<feature type="region of interest" description="Disordered" evidence="1">
    <location>
        <begin position="60"/>
        <end position="143"/>
    </location>
</feature>
<evidence type="ECO:0000256" key="1">
    <source>
        <dbReference type="SAM" id="MobiDB-lite"/>
    </source>
</evidence>
<accession>A0A2T0KAU6</accession>
<feature type="compositionally biased region" description="Basic residues" evidence="1">
    <location>
        <begin position="83"/>
        <end position="111"/>
    </location>
</feature>
<keyword evidence="3" id="KW-1185">Reference proteome</keyword>
<comment type="caution">
    <text evidence="2">The sequence shown here is derived from an EMBL/GenBank/DDBJ whole genome shotgun (WGS) entry which is preliminary data.</text>
</comment>
<feature type="region of interest" description="Disordered" evidence="1">
    <location>
        <begin position="402"/>
        <end position="432"/>
    </location>
</feature>
<organism evidence="2 3">
    <name type="scientific">Actinoplanes italicus</name>
    <dbReference type="NCBI Taxonomy" id="113567"/>
    <lineage>
        <taxon>Bacteria</taxon>
        <taxon>Bacillati</taxon>
        <taxon>Actinomycetota</taxon>
        <taxon>Actinomycetes</taxon>
        <taxon>Micromonosporales</taxon>
        <taxon>Micromonosporaceae</taxon>
        <taxon>Actinoplanes</taxon>
    </lineage>
</organism>
<feature type="region of interest" description="Disordered" evidence="1">
    <location>
        <begin position="373"/>
        <end position="392"/>
    </location>
</feature>
<reference evidence="2 3" key="1">
    <citation type="submission" date="2018-03" db="EMBL/GenBank/DDBJ databases">
        <title>Genomic Encyclopedia of Archaeal and Bacterial Type Strains, Phase II (KMG-II): from individual species to whole genera.</title>
        <authorList>
            <person name="Goeker M."/>
        </authorList>
    </citation>
    <scope>NUCLEOTIDE SEQUENCE [LARGE SCALE GENOMIC DNA]</scope>
    <source>
        <strain evidence="2 3">DSM 43146</strain>
    </source>
</reference>
<evidence type="ECO:0000313" key="3">
    <source>
        <dbReference type="Proteomes" id="UP000239415"/>
    </source>
</evidence>
<proteinExistence type="predicted"/>
<feature type="compositionally biased region" description="Low complexity" evidence="1">
    <location>
        <begin position="272"/>
        <end position="281"/>
    </location>
</feature>
<dbReference type="Proteomes" id="UP000239415">
    <property type="component" value="Unassembled WGS sequence"/>
</dbReference>
<name>A0A2T0KAU6_9ACTN</name>
<feature type="region of interest" description="Disordered" evidence="1">
    <location>
        <begin position="261"/>
        <end position="292"/>
    </location>
</feature>
<feature type="compositionally biased region" description="Basic residues" evidence="1">
    <location>
        <begin position="60"/>
        <end position="73"/>
    </location>
</feature>
<feature type="compositionally biased region" description="Basic and acidic residues" evidence="1">
    <location>
        <begin position="8"/>
        <end position="24"/>
    </location>
</feature>
<feature type="region of interest" description="Disordered" evidence="1">
    <location>
        <begin position="1"/>
        <end position="43"/>
    </location>
</feature>
<evidence type="ECO:0000313" key="2">
    <source>
        <dbReference type="EMBL" id="PRX20284.1"/>
    </source>
</evidence>
<feature type="compositionally biased region" description="Basic residues" evidence="1">
    <location>
        <begin position="418"/>
        <end position="432"/>
    </location>
</feature>
<sequence length="432" mass="49014">MGAPPRHRSVDRSLHLQRSREERRRRPGRPRWVIPSAGRSRGRGCRALLQAKGRRAIRVRGRRALPARRRRALQARGLSRPPPVRRRPHRRPAPNLKRLHRCPPPKLRRLPPVRARAMAGQTAPARGRLPLGKPSPDRKPFAVSRPLRGRIAPCKARRRPPHPLTIRRVGPILPGTGRVDSSRPLRAAIAVPVRTLLARSRRVRRRTPTWLDQRLPVGRATLLTRFRRVRRRALRAGRWTPTGPPPSLVQHLPAEKPTLLARSRRAERQSRRPGGQSRRPGTWTRRVTGRTPIGPLPSLALRVWSSPAAGTTASEDQPIRTTPHAWICRRAPPPVRARSPFRSRLPLRDPLRLRSRPPGRTMVSTWTVRSAWSGPPGRIGSPVSAIPTGPPTWVRQGAVLLRRARPDPASRPLQAPRARPRRRPQVRPRRRP</sequence>
<protein>
    <submittedName>
        <fullName evidence="2">Uncharacterized protein</fullName>
    </submittedName>
</protein>
<dbReference type="EMBL" id="PVMZ01000008">
    <property type="protein sequence ID" value="PRX20284.1"/>
    <property type="molecule type" value="Genomic_DNA"/>
</dbReference>
<gene>
    <name evidence="2" type="ORF">CLV67_10878</name>
</gene>